<evidence type="ECO:0000313" key="2">
    <source>
        <dbReference type="EMBL" id="KIO73408.1"/>
    </source>
</evidence>
<feature type="transmembrane region" description="Helical" evidence="1">
    <location>
        <begin position="107"/>
        <end position="136"/>
    </location>
</feature>
<keyword evidence="1" id="KW-0812">Transmembrane</keyword>
<dbReference type="RefSeq" id="WP_043988400.1">
    <property type="nucleotide sequence ID" value="NZ_JAQEZG010000030.1"/>
</dbReference>
<name>A0ABD4A9E5_9BACI</name>
<comment type="caution">
    <text evidence="2">The sequence shown here is derived from an EMBL/GenBank/DDBJ whole genome shotgun (WGS) entry which is preliminary data.</text>
</comment>
<dbReference type="AlphaFoldDB" id="A0ABD4A9E5"/>
<dbReference type="EMBL" id="JXLU01000043">
    <property type="protein sequence ID" value="KIO73408.1"/>
    <property type="molecule type" value="Genomic_DNA"/>
</dbReference>
<feature type="transmembrane region" description="Helical" evidence="1">
    <location>
        <begin position="229"/>
        <end position="251"/>
    </location>
</feature>
<evidence type="ECO:0000256" key="1">
    <source>
        <dbReference type="SAM" id="Phobius"/>
    </source>
</evidence>
<evidence type="ECO:0008006" key="4">
    <source>
        <dbReference type="Google" id="ProtNLM"/>
    </source>
</evidence>
<feature type="transmembrane region" description="Helical" evidence="1">
    <location>
        <begin position="14"/>
        <end position="34"/>
    </location>
</feature>
<feature type="transmembrane region" description="Helical" evidence="1">
    <location>
        <begin position="194"/>
        <end position="217"/>
    </location>
</feature>
<evidence type="ECO:0000313" key="3">
    <source>
        <dbReference type="Proteomes" id="UP000032076"/>
    </source>
</evidence>
<reference evidence="2 3" key="1">
    <citation type="submission" date="2015-01" db="EMBL/GenBank/DDBJ databases">
        <title>Draft Genome Sequences of Four Bacillus thermoamylovorans Strains, Isolated From Food Products.</title>
        <authorList>
            <person name="Krawcyk A.O."/>
            <person name="Berendsen E.M."/>
            <person name="Eijlander R.T."/>
            <person name="de Jong A."/>
            <person name="Wells-Bennik M."/>
            <person name="Kuipers O.P."/>
        </authorList>
    </citation>
    <scope>NUCLEOTIDE SEQUENCE [LARGE SCALE GENOMIC DNA]</scope>
    <source>
        <strain evidence="2 3">B4167</strain>
    </source>
</reference>
<gene>
    <name evidence="2" type="ORF">B4167_2131</name>
</gene>
<dbReference type="Proteomes" id="UP000032076">
    <property type="component" value="Unassembled WGS sequence"/>
</dbReference>
<keyword evidence="1" id="KW-0472">Membrane</keyword>
<keyword evidence="1" id="KW-1133">Transmembrane helix</keyword>
<organism evidence="2 3">
    <name type="scientific">Caldibacillus thermoamylovorans</name>
    <dbReference type="NCBI Taxonomy" id="35841"/>
    <lineage>
        <taxon>Bacteria</taxon>
        <taxon>Bacillati</taxon>
        <taxon>Bacillota</taxon>
        <taxon>Bacilli</taxon>
        <taxon>Bacillales</taxon>
        <taxon>Bacillaceae</taxon>
        <taxon>Caldibacillus</taxon>
    </lineage>
</organism>
<feature type="transmembrane region" description="Helical" evidence="1">
    <location>
        <begin position="162"/>
        <end position="187"/>
    </location>
</feature>
<protein>
    <recommendedName>
        <fullName evidence="4">Membrane-spanning protein</fullName>
    </recommendedName>
</protein>
<proteinExistence type="predicted"/>
<accession>A0ABD4A9E5</accession>
<feature type="transmembrane region" description="Helical" evidence="1">
    <location>
        <begin position="54"/>
        <end position="77"/>
    </location>
</feature>
<sequence length="258" mass="29628">MLKMEFHRIGKRPVFWFILIVGILLALIPVIQIWPESLSKEDYAMYPMSPYVGWMHFIGETYLIYTLIFPLLASLAYSDTYAEDYNTGLLKNILTRIEKKKYLLNRFFINFFIGGLVSVFPLVINFMGVMTAFPLIENNYYFGMPVVVNGSFLPELYYEHPFLYIILRLIIIFLFGGVLASIGLAFSTIVKNRYIVLIVPLLFVTALDVLLNAFGQLSLSQIFLGNVEVGWLLFVYLSIGILGSSILYFYLGDKHETI</sequence>